<evidence type="ECO:0000256" key="1">
    <source>
        <dbReference type="ARBA" id="ARBA00004606"/>
    </source>
</evidence>
<sequence>MKIVPSNNQKFTKLMKSIYRMEAYVSIPTFKHYINSTSILIHMTIDRINALETLASYWKGPLVIVLFLSEAQDLKYFKKSFEKNKDLKKYAYLHIVYDDYPHMDYPVNFLRNVAVEYSKTNFIISLDVDFVPNIKLYDQLNEMINGDMVFENTAYVIPAFEVKEKKIQRYPLDKMEMVECIQNDTGIQVHKYKGLHSHLPTNYERWIAFDINYSIDYEYTYEPYLFLFKKNLPLYHETFIGYGNDKTSFTLELEASKFKFVVLSNSFIVHQSHPSGSWSKNQGSEASWMKWWEFNRYLAWKYSGFEYQVPQWLKDDCEKGDCPRFWEWKL</sequence>
<comment type="subcellular location">
    <subcellularLocation>
        <location evidence="1">Membrane</location>
        <topology evidence="1">Single-pass type II membrane protein</topology>
    </subcellularLocation>
</comment>
<dbReference type="Gene3D" id="3.90.550.10">
    <property type="entry name" value="Spore Coat Polysaccharide Biosynthesis Protein SpsA, Chain A"/>
    <property type="match status" value="1"/>
</dbReference>
<dbReference type="OrthoDB" id="411524at2759"/>
<organism evidence="7 8">
    <name type="scientific">Polysphondylium violaceum</name>
    <dbReference type="NCBI Taxonomy" id="133409"/>
    <lineage>
        <taxon>Eukaryota</taxon>
        <taxon>Amoebozoa</taxon>
        <taxon>Evosea</taxon>
        <taxon>Eumycetozoa</taxon>
        <taxon>Dictyostelia</taxon>
        <taxon>Dictyosteliales</taxon>
        <taxon>Dictyosteliaceae</taxon>
        <taxon>Polysphondylium</taxon>
    </lineage>
</organism>
<evidence type="ECO:0000256" key="5">
    <source>
        <dbReference type="ARBA" id="ARBA00023136"/>
    </source>
</evidence>
<proteinExistence type="predicted"/>
<dbReference type="GO" id="GO:0042285">
    <property type="term" value="F:xylosyltransferase activity"/>
    <property type="evidence" value="ECO:0007669"/>
    <property type="project" value="TreeGrafter"/>
</dbReference>
<dbReference type="InterPro" id="IPR029044">
    <property type="entry name" value="Nucleotide-diphossugar_trans"/>
</dbReference>
<gene>
    <name evidence="7" type="ORF">CYY_001745</name>
</gene>
<reference evidence="7" key="1">
    <citation type="submission" date="2020-01" db="EMBL/GenBank/DDBJ databases">
        <title>Development of genomics and gene disruption for Polysphondylium violaceum indicates a role for the polyketide synthase stlB in stalk morphogenesis.</title>
        <authorList>
            <person name="Narita B."/>
            <person name="Kawabe Y."/>
            <person name="Kin K."/>
            <person name="Saito T."/>
            <person name="Gibbs R."/>
            <person name="Kuspa A."/>
            <person name="Muzny D."/>
            <person name="Queller D."/>
            <person name="Richards S."/>
            <person name="Strassman J."/>
            <person name="Sucgang R."/>
            <person name="Worley K."/>
            <person name="Schaap P."/>
        </authorList>
    </citation>
    <scope>NUCLEOTIDE SEQUENCE</scope>
    <source>
        <strain evidence="7">QSvi11</strain>
    </source>
</reference>
<evidence type="ECO:0000256" key="4">
    <source>
        <dbReference type="ARBA" id="ARBA00022989"/>
    </source>
</evidence>
<dbReference type="InterPro" id="IPR051292">
    <property type="entry name" value="Xyl/GlcA_transferase"/>
</dbReference>
<keyword evidence="5" id="KW-0472">Membrane</keyword>
<evidence type="ECO:0000256" key="6">
    <source>
        <dbReference type="ARBA" id="ARBA00023180"/>
    </source>
</evidence>
<dbReference type="GO" id="GO:0016020">
    <property type="term" value="C:membrane"/>
    <property type="evidence" value="ECO:0007669"/>
    <property type="project" value="UniProtKB-SubCell"/>
</dbReference>
<evidence type="ECO:0000313" key="8">
    <source>
        <dbReference type="Proteomes" id="UP000695562"/>
    </source>
</evidence>
<dbReference type="AlphaFoldDB" id="A0A8J4Q1B3"/>
<evidence type="ECO:0000256" key="2">
    <source>
        <dbReference type="ARBA" id="ARBA00022692"/>
    </source>
</evidence>
<dbReference type="Proteomes" id="UP000695562">
    <property type="component" value="Unassembled WGS sequence"/>
</dbReference>
<dbReference type="GO" id="GO:0015020">
    <property type="term" value="F:glucuronosyltransferase activity"/>
    <property type="evidence" value="ECO:0007669"/>
    <property type="project" value="TreeGrafter"/>
</dbReference>
<dbReference type="GO" id="GO:0035269">
    <property type="term" value="P:protein O-linked glycosylation via mannose"/>
    <property type="evidence" value="ECO:0007669"/>
    <property type="project" value="TreeGrafter"/>
</dbReference>
<dbReference type="Pfam" id="PF13896">
    <property type="entry name" value="Glyco_transf_49"/>
    <property type="match status" value="1"/>
</dbReference>
<evidence type="ECO:0000256" key="3">
    <source>
        <dbReference type="ARBA" id="ARBA00022968"/>
    </source>
</evidence>
<protein>
    <recommendedName>
        <fullName evidence="9">Glycosyltransferase</fullName>
    </recommendedName>
</protein>
<dbReference type="EMBL" id="AJWJ01000043">
    <property type="protein sequence ID" value="KAF2076969.1"/>
    <property type="molecule type" value="Genomic_DNA"/>
</dbReference>
<evidence type="ECO:0008006" key="9">
    <source>
        <dbReference type="Google" id="ProtNLM"/>
    </source>
</evidence>
<dbReference type="PANTHER" id="PTHR12270">
    <property type="entry name" value="GLYCOSYLTRANSFERASE-RELATED"/>
    <property type="match status" value="1"/>
</dbReference>
<accession>A0A8J4Q1B3</accession>
<keyword evidence="2" id="KW-0812">Transmembrane</keyword>
<dbReference type="SUPFAM" id="SSF53448">
    <property type="entry name" value="Nucleotide-diphospho-sugar transferases"/>
    <property type="match status" value="1"/>
</dbReference>
<keyword evidence="3" id="KW-0735">Signal-anchor</keyword>
<comment type="caution">
    <text evidence="7">The sequence shown here is derived from an EMBL/GenBank/DDBJ whole genome shotgun (WGS) entry which is preliminary data.</text>
</comment>
<evidence type="ECO:0000313" key="7">
    <source>
        <dbReference type="EMBL" id="KAF2076969.1"/>
    </source>
</evidence>
<name>A0A8J4Q1B3_9MYCE</name>
<dbReference type="PANTHER" id="PTHR12270:SF52">
    <property type="entry name" value="GLYCOSYLTRANSFERASE-LIKE PROTEIN GNT13-RELATED"/>
    <property type="match status" value="1"/>
</dbReference>
<keyword evidence="8" id="KW-1185">Reference proteome</keyword>
<keyword evidence="4" id="KW-1133">Transmembrane helix</keyword>
<keyword evidence="6" id="KW-0325">Glycoprotein</keyword>